<dbReference type="InterPro" id="IPR025245">
    <property type="entry name" value="DUF4197"/>
</dbReference>
<gene>
    <name evidence="1" type="ORF">KYN89_09440</name>
</gene>
<evidence type="ECO:0000313" key="1">
    <source>
        <dbReference type="EMBL" id="MBY8337273.1"/>
    </source>
</evidence>
<name>A0ABS7PDX2_9SPHN</name>
<keyword evidence="2" id="KW-1185">Reference proteome</keyword>
<evidence type="ECO:0000313" key="2">
    <source>
        <dbReference type="Proteomes" id="UP000759298"/>
    </source>
</evidence>
<proteinExistence type="predicted"/>
<dbReference type="Pfam" id="PF13852">
    <property type="entry name" value="DUF4197"/>
    <property type="match status" value="1"/>
</dbReference>
<comment type="caution">
    <text evidence="1">The sequence shown here is derived from an EMBL/GenBank/DDBJ whole genome shotgun (WGS) entry which is preliminary data.</text>
</comment>
<dbReference type="EMBL" id="JAHWXP010000002">
    <property type="protein sequence ID" value="MBY8337273.1"/>
    <property type="molecule type" value="Genomic_DNA"/>
</dbReference>
<accession>A0ABS7PDX2</accession>
<dbReference type="Proteomes" id="UP000759298">
    <property type="component" value="Unassembled WGS sequence"/>
</dbReference>
<reference evidence="1 2" key="1">
    <citation type="submission" date="2021-07" db="EMBL/GenBank/DDBJ databases">
        <title>Alteriqipengyuania abyssalis NZ-12B nov, sp.nov isolated from deep sea sponge in pacific ocean.</title>
        <authorList>
            <person name="Tareen S."/>
            <person name="Wink J."/>
        </authorList>
    </citation>
    <scope>NUCLEOTIDE SEQUENCE [LARGE SCALE GENOMIC DNA]</scope>
    <source>
        <strain evidence="1 2">NZ-12B</strain>
    </source>
</reference>
<sequence length="235" mass="24522">MEGETMTGILENGLNRRSLLGAIGAGAGAMLLGGCATYETRVTNVIERLLLLSSQRAFARLTVPGGFWDQQIAQAGLDNFLGARGNVLAGILTSGLVKSRLEREFAGFAVEASERAAPIIYDSIRLIGVENTIGLITGGPTAATSYLRADLGPRLVDAMVPELGDAMRLARDPVIGQLVSALAGVDVGGVAARLANEIDDTVWAEIGREEAAIRADPRSTNDPVLIGALGLAGRR</sequence>
<organism evidence="1 2">
    <name type="scientific">Alteriqipengyuania abyssalis</name>
    <dbReference type="NCBI Taxonomy" id="2860200"/>
    <lineage>
        <taxon>Bacteria</taxon>
        <taxon>Pseudomonadati</taxon>
        <taxon>Pseudomonadota</taxon>
        <taxon>Alphaproteobacteria</taxon>
        <taxon>Sphingomonadales</taxon>
        <taxon>Erythrobacteraceae</taxon>
        <taxon>Alteriqipengyuania</taxon>
    </lineage>
</organism>
<protein>
    <submittedName>
        <fullName evidence="1">DUF4197 domain-containing protein</fullName>
    </submittedName>
</protein>